<dbReference type="InterPro" id="IPR011635">
    <property type="entry name" value="CARDB"/>
</dbReference>
<dbReference type="AlphaFoldDB" id="A0A0W8FEE5"/>
<dbReference type="Pfam" id="PF07705">
    <property type="entry name" value="CARDB"/>
    <property type="match status" value="1"/>
</dbReference>
<name>A0A0W8FEE5_9ZZZZ</name>
<protein>
    <submittedName>
        <fullName evidence="3">S-layer domain</fullName>
    </submittedName>
</protein>
<proteinExistence type="predicted"/>
<accession>A0A0W8FEE5</accession>
<reference evidence="3" key="1">
    <citation type="journal article" date="2015" name="Proc. Natl. Acad. Sci. U.S.A.">
        <title>Networks of energetic and metabolic interactions define dynamics in microbial communities.</title>
        <authorList>
            <person name="Embree M."/>
            <person name="Liu J.K."/>
            <person name="Al-Bassam M.M."/>
            <person name="Zengler K."/>
        </authorList>
    </citation>
    <scope>NUCLEOTIDE SEQUENCE</scope>
</reference>
<dbReference type="EMBL" id="LNQE01001309">
    <property type="protein sequence ID" value="KUG19259.1"/>
    <property type="molecule type" value="Genomic_DNA"/>
</dbReference>
<dbReference type="PANTHER" id="PTHR35902">
    <property type="entry name" value="S-LAYER DOMAIN-LIKE PROTEIN-RELATED"/>
    <property type="match status" value="1"/>
</dbReference>
<keyword evidence="1" id="KW-0472">Membrane</keyword>
<comment type="caution">
    <text evidence="3">The sequence shown here is derived from an EMBL/GenBank/DDBJ whole genome shotgun (WGS) entry which is preliminary data.</text>
</comment>
<keyword evidence="1" id="KW-1133">Transmembrane helix</keyword>
<dbReference type="InterPro" id="IPR013783">
    <property type="entry name" value="Ig-like_fold"/>
</dbReference>
<feature type="transmembrane region" description="Helical" evidence="1">
    <location>
        <begin position="351"/>
        <end position="374"/>
    </location>
</feature>
<evidence type="ECO:0000313" key="3">
    <source>
        <dbReference type="EMBL" id="KUG19259.1"/>
    </source>
</evidence>
<gene>
    <name evidence="3" type="ORF">ASZ90_011027</name>
</gene>
<feature type="domain" description="CARDB" evidence="2">
    <location>
        <begin position="35"/>
        <end position="114"/>
    </location>
</feature>
<sequence length="381" mass="39846">MKAYPFILILLLCIAGGFAVPAAAGPSSVSVTSYEVDPQVPIRGDTATVTVAVQNTGTESVAVSRAMLYGSQIGILDSPYQSVGEIGAGTTREFTFPIKTAVSDGIHYLTFVLDFREGGSLRYQVPIRVESTDLAVALVERPDVFSEGRTDAVTLRIGNPRSAGVTGVSVAPEGEGYSVVPSSAFIGALAPDQAATVTFNVTPEEGADVSFRVSYRNGVNTHSTLLPLPLIISEGKRRADPVLTNIDLEANAGGYRVNGDIINAGLETARSVIVTVGEGATPEDPYRIYVVGALDPDDFSSFEVTFSAPEGTAEVPLVIQYRDDEGNIYRSSSAINLGAAAVLPDQGAEGFSGTAIAVVALIAIAIGGAIFYSWRKAKTSQ</sequence>
<dbReference type="PANTHER" id="PTHR35902:SF6">
    <property type="entry name" value="CONSERVED WITHIN P. AEROPHILUM"/>
    <property type="match status" value="1"/>
</dbReference>
<keyword evidence="1" id="KW-0812">Transmembrane</keyword>
<organism evidence="3">
    <name type="scientific">hydrocarbon metagenome</name>
    <dbReference type="NCBI Taxonomy" id="938273"/>
    <lineage>
        <taxon>unclassified sequences</taxon>
        <taxon>metagenomes</taxon>
        <taxon>ecological metagenomes</taxon>
    </lineage>
</organism>
<evidence type="ECO:0000259" key="2">
    <source>
        <dbReference type="Pfam" id="PF07705"/>
    </source>
</evidence>
<dbReference type="Gene3D" id="2.60.40.10">
    <property type="entry name" value="Immunoglobulins"/>
    <property type="match status" value="2"/>
</dbReference>
<evidence type="ECO:0000256" key="1">
    <source>
        <dbReference type="SAM" id="Phobius"/>
    </source>
</evidence>